<dbReference type="Proteomes" id="UP001183881">
    <property type="component" value="Unassembled WGS sequence"/>
</dbReference>
<proteinExistence type="predicted"/>
<dbReference type="RefSeq" id="WP_311648338.1">
    <property type="nucleotide sequence ID" value="NZ_JAVRFA010000064.1"/>
</dbReference>
<evidence type="ECO:0000313" key="1">
    <source>
        <dbReference type="EMBL" id="MDT0399078.1"/>
    </source>
</evidence>
<comment type="caution">
    <text evidence="1">The sequence shown here is derived from an EMBL/GenBank/DDBJ whole genome shotgun (WGS) entry which is preliminary data.</text>
</comment>
<keyword evidence="2" id="KW-1185">Reference proteome</keyword>
<dbReference type="InterPro" id="IPR016032">
    <property type="entry name" value="Sig_transdc_resp-reg_C-effctor"/>
</dbReference>
<dbReference type="PANTHER" id="PTHR34293:SF1">
    <property type="entry name" value="HTH-TYPE TRANSCRIPTIONAL REGULATOR TRMBL2"/>
    <property type="match status" value="1"/>
</dbReference>
<gene>
    <name evidence="1" type="ORF">RM705_30925</name>
</gene>
<protein>
    <submittedName>
        <fullName evidence="1">Helix-turn-helix transcriptional regulator</fullName>
    </submittedName>
</protein>
<reference evidence="2" key="1">
    <citation type="submission" date="2023-07" db="EMBL/GenBank/DDBJ databases">
        <title>30 novel species of actinomycetes from the DSMZ collection.</title>
        <authorList>
            <person name="Nouioui I."/>
        </authorList>
    </citation>
    <scope>NUCLEOTIDE SEQUENCE [LARGE SCALE GENOMIC DNA]</scope>
    <source>
        <strain evidence="2">DSM 41636</strain>
    </source>
</reference>
<accession>A0ABU2Q540</accession>
<dbReference type="InterPro" id="IPR051797">
    <property type="entry name" value="TrmB-like"/>
</dbReference>
<name>A0ABU2Q540_9ACTN</name>
<organism evidence="1 2">
    <name type="scientific">Streptomyces edwardsiae</name>
    <dbReference type="NCBI Taxonomy" id="3075527"/>
    <lineage>
        <taxon>Bacteria</taxon>
        <taxon>Bacillati</taxon>
        <taxon>Actinomycetota</taxon>
        <taxon>Actinomycetes</taxon>
        <taxon>Kitasatosporales</taxon>
        <taxon>Streptomycetaceae</taxon>
        <taxon>Streptomyces</taxon>
    </lineage>
</organism>
<dbReference type="PANTHER" id="PTHR34293">
    <property type="entry name" value="HTH-TYPE TRANSCRIPTIONAL REGULATOR TRMBL2"/>
    <property type="match status" value="1"/>
</dbReference>
<dbReference type="EMBL" id="JAVRFA010000064">
    <property type="protein sequence ID" value="MDT0399078.1"/>
    <property type="molecule type" value="Genomic_DNA"/>
</dbReference>
<evidence type="ECO:0000313" key="2">
    <source>
        <dbReference type="Proteomes" id="UP001183881"/>
    </source>
</evidence>
<dbReference type="Gene3D" id="1.10.10.10">
    <property type="entry name" value="Winged helix-like DNA-binding domain superfamily/Winged helix DNA-binding domain"/>
    <property type="match status" value="1"/>
</dbReference>
<dbReference type="SUPFAM" id="SSF46894">
    <property type="entry name" value="C-terminal effector domain of the bipartite response regulators"/>
    <property type="match status" value="1"/>
</dbReference>
<dbReference type="InterPro" id="IPR036388">
    <property type="entry name" value="WH-like_DNA-bd_sf"/>
</dbReference>
<sequence length="331" mass="36516">MEAREMGVLGLSAAEEHVYRHLLRNPGAPLDDAHILLRHSADAVRAAVERLRVLHIVREDDGTVWAAEPQLVVARLAEQRLEDLYGEIRVLTHLGPIIDALTRDMPATATAETVPTVERITDVKEIRTRLDELSFFARTEVLSAEPYDALSVENIEHARPLDMRCLRRGVVIRNLVRPEALEDPPTVAYLTELALAGAQIRVSGELTELMLVYDQHTALVPIDPQDTSKGALCARESGIVTNIIRHFERLWDSADVFSPLTGLVESAGTEPSEAQRTVLAAMCSVGTDEAGARASGMALRTYRRHISALMQLLGAENRAHAALLARERGWI</sequence>